<keyword evidence="2" id="KW-1185">Reference proteome</keyword>
<reference evidence="1" key="1">
    <citation type="submission" date="2024-01" db="EMBL/GenBank/DDBJ databases">
        <title>Complete genome sequence of Mycoplasma arginini type strain G 230.</title>
        <authorList>
            <person name="Spergser J."/>
        </authorList>
    </citation>
    <scope>NUCLEOTIDE SEQUENCE</scope>
    <source>
        <strain evidence="1">NCTC 10129</strain>
    </source>
</reference>
<evidence type="ECO:0000313" key="1">
    <source>
        <dbReference type="EMBL" id="WVN22265.1"/>
    </source>
</evidence>
<sequence length="139" mass="16868">MDRIKLEKIVDEINDELSTAHESWKVEADAIRTCINEIINDLEAKNIDWKKFEVDQDKWYELLVDQYFDLPSYIDEYDYLRENNVDNFRSYFYNGHRTIPEIAREILFENCRKFLSPIEEELFKEDTSQDIEDEPKLIM</sequence>
<accession>A0ABZ2AL83</accession>
<dbReference type="RefSeq" id="WP_129694591.1">
    <property type="nucleotide sequence ID" value="NZ_CP143577.1"/>
</dbReference>
<gene>
    <name evidence="1" type="ORF">V2E25_01580</name>
</gene>
<proteinExistence type="predicted"/>
<protein>
    <submittedName>
        <fullName evidence="1">Uncharacterized protein</fullName>
    </submittedName>
</protein>
<dbReference type="EMBL" id="CP143577">
    <property type="protein sequence ID" value="WVN22265.1"/>
    <property type="molecule type" value="Genomic_DNA"/>
</dbReference>
<evidence type="ECO:0000313" key="2">
    <source>
        <dbReference type="Proteomes" id="UP001432074"/>
    </source>
</evidence>
<dbReference type="Proteomes" id="UP001432074">
    <property type="component" value="Chromosome"/>
</dbReference>
<organism evidence="1 2">
    <name type="scientific">Mycoplasmopsis arginini</name>
    <name type="common">Mycoplasma arginini</name>
    <dbReference type="NCBI Taxonomy" id="2094"/>
    <lineage>
        <taxon>Bacteria</taxon>
        <taxon>Bacillati</taxon>
        <taxon>Mycoplasmatota</taxon>
        <taxon>Mycoplasmoidales</taxon>
        <taxon>Metamycoplasmataceae</taxon>
        <taxon>Mycoplasmopsis</taxon>
    </lineage>
</organism>
<name>A0ABZ2AL83_MYCAR</name>